<dbReference type="GO" id="GO:2000765">
    <property type="term" value="P:regulation of cytoplasmic translation"/>
    <property type="evidence" value="ECO:0007669"/>
    <property type="project" value="EnsemblFungi"/>
</dbReference>
<dbReference type="Gene3D" id="2.60.40.1910">
    <property type="match status" value="1"/>
</dbReference>
<dbReference type="AlphaFoldDB" id="A0A1D2V9X0"/>
<feature type="site" description="Transition state stabilizer" evidence="9">
    <location>
        <position position="409"/>
    </location>
</feature>
<dbReference type="GO" id="GO:0043171">
    <property type="term" value="P:peptide catabolic process"/>
    <property type="evidence" value="ECO:0007669"/>
    <property type="project" value="TreeGrafter"/>
</dbReference>
<proteinExistence type="inferred from homology"/>
<dbReference type="Gene3D" id="1.10.390.10">
    <property type="entry name" value="Neutral Protease Domain 2"/>
    <property type="match status" value="1"/>
</dbReference>
<evidence type="ECO:0000259" key="11">
    <source>
        <dbReference type="Pfam" id="PF01433"/>
    </source>
</evidence>
<comment type="cofactor">
    <cofactor evidence="8 10">
        <name>Zn(2+)</name>
        <dbReference type="ChEBI" id="CHEBI:29105"/>
    </cofactor>
    <text evidence="8 10">Binds 1 zinc ion per subunit.</text>
</comment>
<name>A0A1D2V9X0_9ASCO</name>
<dbReference type="Gene3D" id="2.60.40.1730">
    <property type="entry name" value="tricorn interacting facor f3 domain"/>
    <property type="match status" value="1"/>
</dbReference>
<evidence type="ECO:0000256" key="8">
    <source>
        <dbReference type="PIRSR" id="PIRSR634016-3"/>
    </source>
</evidence>
<keyword evidence="15" id="KW-1185">Reference proteome</keyword>
<dbReference type="CDD" id="cd09601">
    <property type="entry name" value="M1_APN-Q_like"/>
    <property type="match status" value="1"/>
</dbReference>
<accession>A0A1D2V9X0</accession>
<dbReference type="InterPro" id="IPR001930">
    <property type="entry name" value="Peptidase_M1"/>
</dbReference>
<feature type="binding site" evidence="8">
    <location>
        <position position="316"/>
    </location>
    <ligand>
        <name>Zn(2+)</name>
        <dbReference type="ChEBI" id="CHEBI:29105"/>
        <note>catalytic</note>
    </ligand>
</feature>
<feature type="domain" description="Peptidase M1 membrane alanine aminopeptidase" evidence="11">
    <location>
        <begin position="252"/>
        <end position="476"/>
    </location>
</feature>
<dbReference type="SUPFAM" id="SSF63737">
    <property type="entry name" value="Leukotriene A4 hydrolase N-terminal domain"/>
    <property type="match status" value="1"/>
</dbReference>
<feature type="domain" description="ERAP1-like C-terminal" evidence="12">
    <location>
        <begin position="554"/>
        <end position="908"/>
    </location>
</feature>
<dbReference type="InterPro" id="IPR034016">
    <property type="entry name" value="M1_APN-typ"/>
</dbReference>
<comment type="similarity">
    <text evidence="1 10">Belongs to the peptidase M1 family.</text>
</comment>
<feature type="binding site" evidence="8">
    <location>
        <position position="339"/>
    </location>
    <ligand>
        <name>Zn(2+)</name>
        <dbReference type="ChEBI" id="CHEBI:29105"/>
        <note>catalytic</note>
    </ligand>
</feature>
<dbReference type="PANTHER" id="PTHR11533:SF299">
    <property type="entry name" value="AMINOPEPTIDASE"/>
    <property type="match status" value="1"/>
</dbReference>
<dbReference type="RefSeq" id="XP_020044758.1">
    <property type="nucleotide sequence ID" value="XM_020188893.1"/>
</dbReference>
<dbReference type="Proteomes" id="UP000095038">
    <property type="component" value="Unassembled WGS sequence"/>
</dbReference>
<dbReference type="GO" id="GO:0005854">
    <property type="term" value="C:nascent polypeptide-associated complex"/>
    <property type="evidence" value="ECO:0007669"/>
    <property type="project" value="EnsemblFungi"/>
</dbReference>
<keyword evidence="3 8" id="KW-0479">Metal-binding</keyword>
<organism evidence="14 15">
    <name type="scientific">Ascoidea rubescens DSM 1968</name>
    <dbReference type="NCBI Taxonomy" id="1344418"/>
    <lineage>
        <taxon>Eukaryota</taxon>
        <taxon>Fungi</taxon>
        <taxon>Dikarya</taxon>
        <taxon>Ascomycota</taxon>
        <taxon>Saccharomycotina</taxon>
        <taxon>Saccharomycetes</taxon>
        <taxon>Ascoideaceae</taxon>
        <taxon>Ascoidea</taxon>
    </lineage>
</organism>
<evidence type="ECO:0000256" key="9">
    <source>
        <dbReference type="PIRSR" id="PIRSR634016-4"/>
    </source>
</evidence>
<evidence type="ECO:0000256" key="4">
    <source>
        <dbReference type="ARBA" id="ARBA00022801"/>
    </source>
</evidence>
<dbReference type="FunCoup" id="A0A1D2V9X0">
    <property type="interactions" value="103"/>
</dbReference>
<dbReference type="InterPro" id="IPR045357">
    <property type="entry name" value="Aminopeptidase_N-like_N"/>
</dbReference>
<dbReference type="InParanoid" id="A0A1D2V9X0"/>
<dbReference type="GeneID" id="30962529"/>
<dbReference type="InterPro" id="IPR024571">
    <property type="entry name" value="ERAP1-like_C_dom"/>
</dbReference>
<evidence type="ECO:0000256" key="6">
    <source>
        <dbReference type="ARBA" id="ARBA00023049"/>
    </source>
</evidence>
<dbReference type="OrthoDB" id="10031169at2759"/>
<dbReference type="InterPro" id="IPR042097">
    <property type="entry name" value="Aminopeptidase_N-like_N_sf"/>
</dbReference>
<dbReference type="PRINTS" id="PR00756">
    <property type="entry name" value="ALADIPTASE"/>
</dbReference>
<dbReference type="EC" id="3.4.11.-" evidence="10"/>
<evidence type="ECO:0000256" key="1">
    <source>
        <dbReference type="ARBA" id="ARBA00010136"/>
    </source>
</evidence>
<sequence>MPIEKAVPLVLTNHFLPINYALNLVINYQKANFQGELAINLTKNENNHSTPKVTSITLNCSNIIIISSVFNYNGKSEKANIAYDRDNERVTLSINNIVPIDEKFQIQIKYMGRISKIKTYQDPTKGIFQTNFLDEESGLASNQIIATQSQASFARFIFPCLDEPSHKASIELSITTDKRFLCASSMNQLQKNLVSEDNVKHIFKKTPLIATSVFGFALGDFDYVEKSLKLLNNESFPLRIVIPKGQLNDSHYPLNLTSKSLPILEKMLGFDFPLPKLDIVFLPFLSDGAMENWGLIFIQSTLLTQSQDQLEQVIIHELVHQWFGNLVTLDEWHHLWLNESFATWMANQVINKMNNSLNIWTEKIEEMESVMEQDSVFEKDLSINSTVFMLSSNYKEIKSTQDIFENYSYEKGIFLLRMLSNIFQNENFLDSDINKFYEHIKLFLEREKFKSFKPIDLWKFLNPFSDYDIQGFMNTWTRLPGIPIVLVDSLEDGKIKVEQHRYIKPTEQVSLDQLKLTEDIPFHIPLAIKLKNSKFDRSLLTDRKLVLDLKKEKFLKLNANKIGYYRVKYNNVSFYDCLSASISELSSLDNINLLLDIEEFLFSNSQYIKEKDIEIRGFFKLINFYVRQEKFKEKVDYKVLSVYLRILQNIDTAIRFYSTRINLNGFQKWLDDIMLKLYLNIGEWPINYNLNINSLAEIESRKFIMMLGVNVDEINGYCRKLFKSLNHGPKNSVPKNLVAPVLNNLSFNSNSEKEFKKILQLTTRSSSILVNNISESNANVLDIQNSAIGSLGFTKDLDIFGKKVLNFVKTNFDSKGIELALIGTNYKKQSKKVEILWNWLKLNYKGWYPKTLREGSESGKEISIKLNNIIEIVFKAKYMNGSVSDVDEFIKRDKSSKLKEIYKEIKESQKDLAEIGKSITGDFWN</sequence>
<dbReference type="GO" id="GO:0042254">
    <property type="term" value="P:ribosome biogenesis"/>
    <property type="evidence" value="ECO:0007669"/>
    <property type="project" value="EnsemblFungi"/>
</dbReference>
<dbReference type="GO" id="GO:0042277">
    <property type="term" value="F:peptide binding"/>
    <property type="evidence" value="ECO:0007669"/>
    <property type="project" value="TreeGrafter"/>
</dbReference>
<feature type="active site" description="Proton acceptor" evidence="7">
    <location>
        <position position="317"/>
    </location>
</feature>
<dbReference type="InterPro" id="IPR050344">
    <property type="entry name" value="Peptidase_M1_aminopeptidases"/>
</dbReference>
<keyword evidence="5 8" id="KW-0862">Zinc</keyword>
<dbReference type="Pfam" id="PF01433">
    <property type="entry name" value="Peptidase_M1"/>
    <property type="match status" value="1"/>
</dbReference>
<keyword evidence="10" id="KW-0031">Aminopeptidase</keyword>
<dbReference type="EMBL" id="KV454492">
    <property type="protein sequence ID" value="ODV58451.1"/>
    <property type="molecule type" value="Genomic_DNA"/>
</dbReference>
<keyword evidence="4 10" id="KW-0378">Hydrolase</keyword>
<feature type="domain" description="Aminopeptidase N-like N-terminal" evidence="13">
    <location>
        <begin position="17"/>
        <end position="212"/>
    </location>
</feature>
<dbReference type="STRING" id="1344418.A0A1D2V9X0"/>
<evidence type="ECO:0000256" key="3">
    <source>
        <dbReference type="ARBA" id="ARBA00022723"/>
    </source>
</evidence>
<reference evidence="15" key="1">
    <citation type="submission" date="2016-05" db="EMBL/GenBank/DDBJ databases">
        <title>Comparative genomics of biotechnologically important yeasts.</title>
        <authorList>
            <consortium name="DOE Joint Genome Institute"/>
            <person name="Riley R."/>
            <person name="Haridas S."/>
            <person name="Wolfe K.H."/>
            <person name="Lopes M.R."/>
            <person name="Hittinger C.T."/>
            <person name="Goker M."/>
            <person name="Salamov A."/>
            <person name="Wisecaver J."/>
            <person name="Long T.M."/>
            <person name="Aerts A.L."/>
            <person name="Barry K."/>
            <person name="Choi C."/>
            <person name="Clum A."/>
            <person name="Coughlan A.Y."/>
            <person name="Deshpande S."/>
            <person name="Douglass A.P."/>
            <person name="Hanson S.J."/>
            <person name="Klenk H.-P."/>
            <person name="Labutti K."/>
            <person name="Lapidus A."/>
            <person name="Lindquist E."/>
            <person name="Lipzen A."/>
            <person name="Meier-Kolthoff J.P."/>
            <person name="Ohm R.A."/>
            <person name="Otillar R.P."/>
            <person name="Pangilinan J."/>
            <person name="Peng Y."/>
            <person name="Rokas A."/>
            <person name="Rosa C.A."/>
            <person name="Scheuner C."/>
            <person name="Sibirny A.A."/>
            <person name="Slot J.C."/>
            <person name="Stielow J.B."/>
            <person name="Sun H."/>
            <person name="Kurtzman C.P."/>
            <person name="Blackwell M."/>
            <person name="Grigoriev I.V."/>
            <person name="Jeffries T.W."/>
        </authorList>
    </citation>
    <scope>NUCLEOTIDE SEQUENCE [LARGE SCALE GENOMIC DNA]</scope>
    <source>
        <strain evidence="15">DSM 1968</strain>
    </source>
</reference>
<dbReference type="GO" id="GO:0008270">
    <property type="term" value="F:zinc ion binding"/>
    <property type="evidence" value="ECO:0007669"/>
    <property type="project" value="UniProtKB-UniRule"/>
</dbReference>
<evidence type="ECO:0000256" key="7">
    <source>
        <dbReference type="PIRSR" id="PIRSR634016-1"/>
    </source>
</evidence>
<gene>
    <name evidence="14" type="ORF">ASCRUDRAFT_121297</name>
</gene>
<evidence type="ECO:0000256" key="5">
    <source>
        <dbReference type="ARBA" id="ARBA00022833"/>
    </source>
</evidence>
<keyword evidence="2 10" id="KW-0645">Protease</keyword>
<dbReference type="Pfam" id="PF17900">
    <property type="entry name" value="Peptidase_M1_N"/>
    <property type="match status" value="1"/>
</dbReference>
<dbReference type="Pfam" id="PF11838">
    <property type="entry name" value="ERAP1_C"/>
    <property type="match status" value="1"/>
</dbReference>
<evidence type="ECO:0000256" key="10">
    <source>
        <dbReference type="RuleBase" id="RU364040"/>
    </source>
</evidence>
<dbReference type="PANTHER" id="PTHR11533">
    <property type="entry name" value="PROTEASE M1 ZINC METALLOPROTEASE"/>
    <property type="match status" value="1"/>
</dbReference>
<dbReference type="GO" id="GO:0070006">
    <property type="term" value="F:metalloaminopeptidase activity"/>
    <property type="evidence" value="ECO:0007669"/>
    <property type="project" value="TreeGrafter"/>
</dbReference>
<evidence type="ECO:0000259" key="13">
    <source>
        <dbReference type="Pfam" id="PF17900"/>
    </source>
</evidence>
<dbReference type="SUPFAM" id="SSF55486">
    <property type="entry name" value="Metalloproteases ('zincins'), catalytic domain"/>
    <property type="match status" value="1"/>
</dbReference>
<dbReference type="GO" id="GO:0006508">
    <property type="term" value="P:proteolysis"/>
    <property type="evidence" value="ECO:0007669"/>
    <property type="project" value="UniProtKB-KW"/>
</dbReference>
<dbReference type="InterPro" id="IPR027268">
    <property type="entry name" value="Peptidase_M4/M1_CTD_sf"/>
</dbReference>
<protein>
    <recommendedName>
        <fullName evidence="10">Aminopeptidase</fullName>
        <ecNumber evidence="10">3.4.11.-</ecNumber>
    </recommendedName>
</protein>
<evidence type="ECO:0000259" key="12">
    <source>
        <dbReference type="Pfam" id="PF11838"/>
    </source>
</evidence>
<feature type="binding site" evidence="8">
    <location>
        <position position="320"/>
    </location>
    <ligand>
        <name>Zn(2+)</name>
        <dbReference type="ChEBI" id="CHEBI:29105"/>
        <note>catalytic</note>
    </ligand>
</feature>
<dbReference type="GO" id="GO:1990593">
    <property type="term" value="F:nascent polypeptide-associated complex binding"/>
    <property type="evidence" value="ECO:0007669"/>
    <property type="project" value="EnsemblFungi"/>
</dbReference>
<evidence type="ECO:0000313" key="14">
    <source>
        <dbReference type="EMBL" id="ODV58451.1"/>
    </source>
</evidence>
<dbReference type="InterPro" id="IPR014782">
    <property type="entry name" value="Peptidase_M1_dom"/>
</dbReference>
<keyword evidence="6 10" id="KW-0482">Metalloprotease</keyword>
<evidence type="ECO:0000256" key="2">
    <source>
        <dbReference type="ARBA" id="ARBA00022670"/>
    </source>
</evidence>
<evidence type="ECO:0000313" key="15">
    <source>
        <dbReference type="Proteomes" id="UP000095038"/>
    </source>
</evidence>
<dbReference type="GO" id="GO:0016020">
    <property type="term" value="C:membrane"/>
    <property type="evidence" value="ECO:0007669"/>
    <property type="project" value="TreeGrafter"/>
</dbReference>